<comment type="caution">
    <text evidence="9">The sequence shown here is derived from an EMBL/GenBank/DDBJ whole genome shotgun (WGS) entry which is preliminary data.</text>
</comment>
<feature type="transmembrane region" description="Helical" evidence="7">
    <location>
        <begin position="381"/>
        <end position="404"/>
    </location>
</feature>
<evidence type="ECO:0000256" key="2">
    <source>
        <dbReference type="ARBA" id="ARBA00022448"/>
    </source>
</evidence>
<dbReference type="InterPro" id="IPR013057">
    <property type="entry name" value="AA_transpt_TM"/>
</dbReference>
<organism evidence="9 10">
    <name type="scientific">Carya illinoinensis</name>
    <name type="common">Pecan</name>
    <dbReference type="NCBI Taxonomy" id="32201"/>
    <lineage>
        <taxon>Eukaryota</taxon>
        <taxon>Viridiplantae</taxon>
        <taxon>Streptophyta</taxon>
        <taxon>Embryophyta</taxon>
        <taxon>Tracheophyta</taxon>
        <taxon>Spermatophyta</taxon>
        <taxon>Magnoliopsida</taxon>
        <taxon>eudicotyledons</taxon>
        <taxon>Gunneridae</taxon>
        <taxon>Pentapetalae</taxon>
        <taxon>rosids</taxon>
        <taxon>fabids</taxon>
        <taxon>Fagales</taxon>
        <taxon>Juglandaceae</taxon>
        <taxon>Carya</taxon>
    </lineage>
</organism>
<feature type="domain" description="Amino acid transporter transmembrane" evidence="8">
    <location>
        <begin position="134"/>
        <end position="464"/>
    </location>
</feature>
<feature type="transmembrane region" description="Helical" evidence="7">
    <location>
        <begin position="110"/>
        <end position="128"/>
    </location>
</feature>
<gene>
    <name evidence="9" type="ORF">CIPAW_01G250800</name>
</gene>
<reference evidence="9" key="1">
    <citation type="submission" date="2020-12" db="EMBL/GenBank/DDBJ databases">
        <title>WGS assembly of Carya illinoinensis cv. Pawnee.</title>
        <authorList>
            <person name="Platts A."/>
            <person name="Shu S."/>
            <person name="Wright S."/>
            <person name="Barry K."/>
            <person name="Edger P."/>
            <person name="Pires J.C."/>
            <person name="Schmutz J."/>
        </authorList>
    </citation>
    <scope>NUCLEOTIDE SEQUENCE</scope>
    <source>
        <tissue evidence="9">Leaf</tissue>
    </source>
</reference>
<keyword evidence="10" id="KW-1185">Reference proteome</keyword>
<feature type="transmembrane region" description="Helical" evidence="7">
    <location>
        <begin position="293"/>
        <end position="313"/>
    </location>
</feature>
<dbReference type="Pfam" id="PF01490">
    <property type="entry name" value="Aa_trans"/>
    <property type="match status" value="2"/>
</dbReference>
<evidence type="ECO:0000313" key="10">
    <source>
        <dbReference type="Proteomes" id="UP000811609"/>
    </source>
</evidence>
<feature type="transmembrane region" description="Helical" evidence="7">
    <location>
        <begin position="184"/>
        <end position="200"/>
    </location>
</feature>
<proteinExistence type="predicted"/>
<keyword evidence="3 7" id="KW-0812">Transmembrane</keyword>
<dbReference type="PANTHER" id="PTHR22950:SF515">
    <property type="entry name" value="AMINO ACID TRANSPORTER AVT6E"/>
    <property type="match status" value="1"/>
</dbReference>
<dbReference type="PANTHER" id="PTHR22950">
    <property type="entry name" value="AMINO ACID TRANSPORTER"/>
    <property type="match status" value="1"/>
</dbReference>
<keyword evidence="2" id="KW-0813">Transport</keyword>
<protein>
    <recommendedName>
        <fullName evidence="8">Amino acid transporter transmembrane domain-containing protein</fullName>
    </recommendedName>
</protein>
<keyword evidence="6 7" id="KW-0472">Membrane</keyword>
<evidence type="ECO:0000256" key="5">
    <source>
        <dbReference type="ARBA" id="ARBA00022989"/>
    </source>
</evidence>
<evidence type="ECO:0000256" key="4">
    <source>
        <dbReference type="ARBA" id="ARBA00022970"/>
    </source>
</evidence>
<keyword evidence="4" id="KW-0029">Amino-acid transport</keyword>
<feature type="transmembrane region" description="Helical" evidence="7">
    <location>
        <begin position="135"/>
        <end position="155"/>
    </location>
</feature>
<evidence type="ECO:0000256" key="6">
    <source>
        <dbReference type="ARBA" id="ARBA00023136"/>
    </source>
</evidence>
<evidence type="ECO:0000259" key="8">
    <source>
        <dbReference type="Pfam" id="PF01490"/>
    </source>
</evidence>
<dbReference type="AlphaFoldDB" id="A0A8T1RS12"/>
<keyword evidence="5 7" id="KW-1133">Transmembrane helix</keyword>
<evidence type="ECO:0000256" key="3">
    <source>
        <dbReference type="ARBA" id="ARBA00022692"/>
    </source>
</evidence>
<dbReference type="Proteomes" id="UP000811609">
    <property type="component" value="Chromosome 1"/>
</dbReference>
<accession>A0A8T1RS12</accession>
<feature type="transmembrane region" description="Helical" evidence="7">
    <location>
        <begin position="212"/>
        <end position="232"/>
    </location>
</feature>
<dbReference type="GO" id="GO:0015179">
    <property type="term" value="F:L-amino acid transmembrane transporter activity"/>
    <property type="evidence" value="ECO:0007669"/>
    <property type="project" value="TreeGrafter"/>
</dbReference>
<feature type="transmembrane region" description="Helical" evidence="7">
    <location>
        <begin position="443"/>
        <end position="467"/>
    </location>
</feature>
<feature type="domain" description="Amino acid transporter transmembrane" evidence="8">
    <location>
        <begin position="83"/>
        <end position="131"/>
    </location>
</feature>
<evidence type="ECO:0000256" key="7">
    <source>
        <dbReference type="SAM" id="Phobius"/>
    </source>
</evidence>
<name>A0A8T1RS12_CARIL</name>
<sequence>MDSTYSIIPKNSYVEIQSHNNLHSARSPLKTLVKLLPFDEERGYLYSSKNVNDRDDGFDNDRDLDFDNYPLIDGGSKTGPGISSAVFNLTTTIIGAGIMALQAAMKVLGLIPGFVLIILMGILSEISVELLPARIFLESCIIVNNAGVLVVYLIIMGDVMSGSLHHVGVFDQWLGNGVWDQRKLVILVAVVVFLAPLCVLERIDSLSLTSAASVALAIVFVVVACVIALIKLVEGKIDAPRMGPDFGSKKAILDLLVVIPIMTNAYVCHFNVQPIYNELEGRSPQKMNRVGRITTAVCIVVYAFTAVSGYLLFGQGTESDVLTNFDEDLGIRFSSALNYIVRVGYILHLVLVFPVVHFSLRQTVDALLLEGSAPLLESRKRSLGLTAILLVLIYFGSTMIPNIWTAFKFTGATTGMSLGFIFPSLIALRLGPHGGGLSIGENFLSWLMLTLAIVVGIVGVIGNIYGIKSQSE</sequence>
<evidence type="ECO:0000256" key="1">
    <source>
        <dbReference type="ARBA" id="ARBA00004141"/>
    </source>
</evidence>
<feature type="transmembrane region" description="Helical" evidence="7">
    <location>
        <begin position="85"/>
        <end position="104"/>
    </location>
</feature>
<dbReference type="EMBL" id="CM031809">
    <property type="protein sequence ID" value="KAG6669538.1"/>
    <property type="molecule type" value="Genomic_DNA"/>
</dbReference>
<dbReference type="GO" id="GO:0031090">
    <property type="term" value="C:organelle membrane"/>
    <property type="evidence" value="ECO:0007669"/>
    <property type="project" value="UniProtKB-ARBA"/>
</dbReference>
<comment type="subcellular location">
    <subcellularLocation>
        <location evidence="1">Membrane</location>
        <topology evidence="1">Multi-pass membrane protein</topology>
    </subcellularLocation>
</comment>
<evidence type="ECO:0000313" key="9">
    <source>
        <dbReference type="EMBL" id="KAG6669538.1"/>
    </source>
</evidence>
<feature type="transmembrane region" description="Helical" evidence="7">
    <location>
        <begin position="252"/>
        <end position="272"/>
    </location>
</feature>
<feature type="transmembrane region" description="Helical" evidence="7">
    <location>
        <begin position="410"/>
        <end position="431"/>
    </location>
</feature>
<feature type="transmembrane region" description="Helical" evidence="7">
    <location>
        <begin position="339"/>
        <end position="360"/>
    </location>
</feature>